<proteinExistence type="predicted"/>
<evidence type="ECO:0000313" key="2">
    <source>
        <dbReference type="EMBL" id="MDG0863773.1"/>
    </source>
</evidence>
<dbReference type="EMBL" id="SGUG01000021">
    <property type="protein sequence ID" value="MDG0863773.1"/>
    <property type="molecule type" value="Genomic_DNA"/>
</dbReference>
<name>A0A9X4R901_9BURK</name>
<dbReference type="RefSeq" id="WP_268149866.1">
    <property type="nucleotide sequence ID" value="NZ_JAPPUW010000007.1"/>
</dbReference>
<dbReference type="GO" id="GO:0043683">
    <property type="term" value="P:type IV pilus assembly"/>
    <property type="evidence" value="ECO:0007669"/>
    <property type="project" value="InterPro"/>
</dbReference>
<comment type="caution">
    <text evidence="2">The sequence shown here is derived from an EMBL/GenBank/DDBJ whole genome shotgun (WGS) entry which is preliminary data.</text>
</comment>
<dbReference type="PROSITE" id="PS00409">
    <property type="entry name" value="PROKAR_NTER_METHYL"/>
    <property type="match status" value="1"/>
</dbReference>
<protein>
    <submittedName>
        <fullName evidence="2">Prepilin-type N-terminal cleavage/methylation domain-containing protein</fullName>
    </submittedName>
</protein>
<organism evidence="2 3">
    <name type="scientific">Pelomonas aquatica</name>
    <dbReference type="NCBI Taxonomy" id="431058"/>
    <lineage>
        <taxon>Bacteria</taxon>
        <taxon>Pseudomonadati</taxon>
        <taxon>Pseudomonadota</taxon>
        <taxon>Betaproteobacteria</taxon>
        <taxon>Burkholderiales</taxon>
        <taxon>Sphaerotilaceae</taxon>
        <taxon>Roseateles</taxon>
    </lineage>
</organism>
<dbReference type="Gene3D" id="3.30.700.10">
    <property type="entry name" value="Glycoprotein, Type 4 Pilin"/>
    <property type="match status" value="1"/>
</dbReference>
<keyword evidence="3" id="KW-1185">Reference proteome</keyword>
<dbReference type="SUPFAM" id="SSF54523">
    <property type="entry name" value="Pili subunits"/>
    <property type="match status" value="1"/>
</dbReference>
<dbReference type="Pfam" id="PF16732">
    <property type="entry name" value="ComP_DUS"/>
    <property type="match status" value="1"/>
</dbReference>
<keyword evidence="1" id="KW-0472">Membrane</keyword>
<dbReference type="Proteomes" id="UP001152766">
    <property type="component" value="Unassembled WGS sequence"/>
</dbReference>
<accession>A0A9X4R901</accession>
<keyword evidence="1" id="KW-1133">Transmembrane helix</keyword>
<dbReference type="InterPro" id="IPR031982">
    <property type="entry name" value="PilE-like"/>
</dbReference>
<keyword evidence="1" id="KW-0812">Transmembrane</keyword>
<gene>
    <name evidence="2" type="ORF">EXJ73_15025</name>
</gene>
<dbReference type="NCBIfam" id="TIGR02532">
    <property type="entry name" value="IV_pilin_GFxxxE"/>
    <property type="match status" value="1"/>
</dbReference>
<evidence type="ECO:0000313" key="3">
    <source>
        <dbReference type="Proteomes" id="UP001152766"/>
    </source>
</evidence>
<dbReference type="AlphaFoldDB" id="A0A9X4R901"/>
<dbReference type="InterPro" id="IPR012902">
    <property type="entry name" value="N_methyl_site"/>
</dbReference>
<evidence type="ECO:0000256" key="1">
    <source>
        <dbReference type="SAM" id="Phobius"/>
    </source>
</evidence>
<feature type="transmembrane region" description="Helical" evidence="1">
    <location>
        <begin position="18"/>
        <end position="39"/>
    </location>
</feature>
<dbReference type="InterPro" id="IPR045584">
    <property type="entry name" value="Pilin-like"/>
</dbReference>
<sequence>MNAGRIHAPPASSSGFTLIELAIVLVVIGIAAAIAYPIYQTQLLAGRRSDAVQAAGTIAQAQETWRSNNTTYGALTDLGIASTSIGGYYTLAITTPTATGYTLTLTPAGTQANDTTCKPMTMTVTLGNPAYSPPACWKR</sequence>
<reference evidence="2" key="1">
    <citation type="submission" date="2019-02" db="EMBL/GenBank/DDBJ databases">
        <title>Draft genome of the type strain Pelomonas aquatica CCUG 52575T.</title>
        <authorList>
            <person name="Gomila M."/>
            <person name="Lalucat J."/>
        </authorList>
    </citation>
    <scope>NUCLEOTIDE SEQUENCE</scope>
    <source>
        <strain evidence="2">CCUG 52575</strain>
    </source>
</reference>
<dbReference type="Pfam" id="PF07963">
    <property type="entry name" value="N_methyl"/>
    <property type="match status" value="1"/>
</dbReference>